<evidence type="ECO:0000256" key="1">
    <source>
        <dbReference type="SAM" id="Phobius"/>
    </source>
</evidence>
<feature type="transmembrane region" description="Helical" evidence="1">
    <location>
        <begin position="382"/>
        <end position="401"/>
    </location>
</feature>
<evidence type="ECO:0000313" key="3">
    <source>
        <dbReference type="Proteomes" id="UP000268727"/>
    </source>
</evidence>
<feature type="transmembrane region" description="Helical" evidence="1">
    <location>
        <begin position="177"/>
        <end position="194"/>
    </location>
</feature>
<feature type="transmembrane region" description="Helical" evidence="1">
    <location>
        <begin position="214"/>
        <end position="239"/>
    </location>
</feature>
<feature type="transmembrane region" description="Helical" evidence="1">
    <location>
        <begin position="144"/>
        <end position="165"/>
    </location>
</feature>
<comment type="caution">
    <text evidence="2">The sequence shown here is derived from an EMBL/GenBank/DDBJ whole genome shotgun (WGS) entry which is preliminary data.</text>
</comment>
<sequence>MSKRAPLEKVEASVNAREGDSVERVEKSSKVLACKLYGFGKTMFTRENRYARYVRKVPSATRNDVRTSLRKTASSEKIINEQMGKLIANRDDMPLIGYREVRKFAISTEVRRSVNIDLAFPVWCGTFFLIGLLVSNYLVDRLDYLGLAVGYGAWFVAGFCLLTVLRLATVLNYMRTFVFVELFVALAVVFAIIADIRQAGPVIAIKQDSMYGLLLVVAAESVLSVFTVVNLSLASVFLVNKRSRAHAMARNPSACALIQLFRCVTILVDEKRFSSLSGRRLLVRALRDAAHFVEKGLWRQIPVYDTACRVAYIEQCRSCAHALRSYQGLVALAGKGTREELLENVNGAVYAIWYGYLQYLPVKDAPSIVTLRQRLRLVMVKFWALSLGALPLVVIFGARVFGVDLPGLWNGGLVAAGVVWFLLTFIGTFDAFLLQRVAAFKDLAGALAQFKQSK</sequence>
<gene>
    <name evidence="2" type="ORF">EDD40_5682</name>
</gene>
<protein>
    <submittedName>
        <fullName evidence="2">Uncharacterized protein</fullName>
    </submittedName>
</protein>
<feature type="transmembrane region" description="Helical" evidence="1">
    <location>
        <begin position="118"/>
        <end position="138"/>
    </location>
</feature>
<dbReference type="AlphaFoldDB" id="A0A3N1HCN6"/>
<keyword evidence="1" id="KW-0812">Transmembrane</keyword>
<reference evidence="2 3" key="1">
    <citation type="submission" date="2018-11" db="EMBL/GenBank/DDBJ databases">
        <title>Sequencing the genomes of 1000 actinobacteria strains.</title>
        <authorList>
            <person name="Klenk H.-P."/>
        </authorList>
    </citation>
    <scope>NUCLEOTIDE SEQUENCE [LARGE SCALE GENOMIC DNA]</scope>
    <source>
        <strain evidence="2 3">DSM 44231</strain>
    </source>
</reference>
<keyword evidence="1" id="KW-1133">Transmembrane helix</keyword>
<dbReference type="Proteomes" id="UP000268727">
    <property type="component" value="Unassembled WGS sequence"/>
</dbReference>
<proteinExistence type="predicted"/>
<evidence type="ECO:0000313" key="2">
    <source>
        <dbReference type="EMBL" id="ROP40274.1"/>
    </source>
</evidence>
<dbReference type="EMBL" id="RJKM01000001">
    <property type="protein sequence ID" value="ROP40274.1"/>
    <property type="molecule type" value="Genomic_DNA"/>
</dbReference>
<keyword evidence="3" id="KW-1185">Reference proteome</keyword>
<keyword evidence="1" id="KW-0472">Membrane</keyword>
<feature type="transmembrane region" description="Helical" evidence="1">
    <location>
        <begin position="413"/>
        <end position="434"/>
    </location>
</feature>
<name>A0A3N1HCN6_9PSEU</name>
<accession>A0A3N1HCN6</accession>
<organism evidence="2 3">
    <name type="scientific">Saccharothrix texasensis</name>
    <dbReference type="NCBI Taxonomy" id="103734"/>
    <lineage>
        <taxon>Bacteria</taxon>
        <taxon>Bacillati</taxon>
        <taxon>Actinomycetota</taxon>
        <taxon>Actinomycetes</taxon>
        <taxon>Pseudonocardiales</taxon>
        <taxon>Pseudonocardiaceae</taxon>
        <taxon>Saccharothrix</taxon>
    </lineage>
</organism>